<evidence type="ECO:0000313" key="1">
    <source>
        <dbReference type="EMBL" id="KIO75806.1"/>
    </source>
</evidence>
<protein>
    <submittedName>
        <fullName evidence="1">Uncharacterized protein</fullName>
    </submittedName>
</protein>
<accession>A0A0D0GMZ7</accession>
<dbReference type="EMBL" id="JXRA01000081">
    <property type="protein sequence ID" value="KIO75806.1"/>
    <property type="molecule type" value="Genomic_DNA"/>
</dbReference>
<dbReference type="Proteomes" id="UP000032049">
    <property type="component" value="Unassembled WGS sequence"/>
</dbReference>
<evidence type="ECO:0000313" key="2">
    <source>
        <dbReference type="Proteomes" id="UP000032049"/>
    </source>
</evidence>
<proteinExistence type="predicted"/>
<organism evidence="1 2">
    <name type="scientific">Pedobacter lusitanus</name>
    <dbReference type="NCBI Taxonomy" id="1503925"/>
    <lineage>
        <taxon>Bacteria</taxon>
        <taxon>Pseudomonadati</taxon>
        <taxon>Bacteroidota</taxon>
        <taxon>Sphingobacteriia</taxon>
        <taxon>Sphingobacteriales</taxon>
        <taxon>Sphingobacteriaceae</taxon>
        <taxon>Pedobacter</taxon>
    </lineage>
</organism>
<comment type="caution">
    <text evidence="1">The sequence shown here is derived from an EMBL/GenBank/DDBJ whole genome shotgun (WGS) entry which is preliminary data.</text>
</comment>
<dbReference type="AlphaFoldDB" id="A0A0D0GMZ7"/>
<reference evidence="1 2" key="1">
    <citation type="submission" date="2015-01" db="EMBL/GenBank/DDBJ databases">
        <title>Draft genome sequence of Pedobacter sp. NL19 isolated from sludge of an effluent treatment pond in an abandoned uranium mine.</title>
        <authorList>
            <person name="Santos T."/>
            <person name="Caetano T."/>
            <person name="Covas C."/>
            <person name="Cruz A."/>
            <person name="Mendo S."/>
        </authorList>
    </citation>
    <scope>NUCLEOTIDE SEQUENCE [LARGE SCALE GENOMIC DNA]</scope>
    <source>
        <strain evidence="1 2">NL19</strain>
    </source>
</reference>
<gene>
    <name evidence="1" type="ORF">TH53_18490</name>
</gene>
<dbReference type="OrthoDB" id="9974799at2"/>
<dbReference type="RefSeq" id="WP_041884150.1">
    <property type="nucleotide sequence ID" value="NZ_CP157278.1"/>
</dbReference>
<keyword evidence="2" id="KW-1185">Reference proteome</keyword>
<name>A0A0D0GMZ7_9SPHI</name>
<sequence length="90" mass="10346">MTNLKHDAIFTVSLDGIGLTEDQILSLDKKIKEVVMHELAQIDNHGDMVVNARLAVNPRLKGWEWVNRTMGIWIEDYSRYLERIGQGPLK</sequence>